<keyword evidence="4" id="KW-0964">Secreted</keyword>
<dbReference type="AlphaFoldDB" id="A0AAE3G5W4"/>
<organism evidence="8 9">
    <name type="scientific">Natronocella acetinitrilica</name>
    <dbReference type="NCBI Taxonomy" id="414046"/>
    <lineage>
        <taxon>Bacteria</taxon>
        <taxon>Pseudomonadati</taxon>
        <taxon>Pseudomonadota</taxon>
        <taxon>Gammaproteobacteria</taxon>
        <taxon>Chromatiales</taxon>
        <taxon>Ectothiorhodospiraceae</taxon>
        <taxon>Natronocella</taxon>
    </lineage>
</organism>
<keyword evidence="9" id="KW-1185">Reference proteome</keyword>
<feature type="domain" description="Flagellin N-terminal" evidence="6">
    <location>
        <begin position="3"/>
        <end position="141"/>
    </location>
</feature>
<gene>
    <name evidence="8" type="ORF">J2T57_002764</name>
</gene>
<accession>A0AAE3G5W4</accession>
<dbReference type="PANTHER" id="PTHR42792:SF1">
    <property type="entry name" value="FLAGELLAR HOOK-ASSOCIATED PROTEIN 3"/>
    <property type="match status" value="1"/>
</dbReference>
<dbReference type="NCBIfam" id="TIGR02550">
    <property type="entry name" value="flagell_flgL"/>
    <property type="match status" value="1"/>
</dbReference>
<dbReference type="PRINTS" id="PR00207">
    <property type="entry name" value="FLAGELLIN"/>
</dbReference>
<comment type="similarity">
    <text evidence="3">Belongs to the bacterial flagellin family.</text>
</comment>
<dbReference type="InterPro" id="IPR001492">
    <property type="entry name" value="Flagellin"/>
</dbReference>
<evidence type="ECO:0000256" key="4">
    <source>
        <dbReference type="ARBA" id="ARBA00022525"/>
    </source>
</evidence>
<dbReference type="SUPFAM" id="SSF64518">
    <property type="entry name" value="Phase 1 flagellin"/>
    <property type="match status" value="1"/>
</dbReference>
<dbReference type="RefSeq" id="WP_253479211.1">
    <property type="nucleotide sequence ID" value="NZ_JALJXV010000006.1"/>
</dbReference>
<sequence length="403" mass="43487">MRVSTNQFQQTSTNSILDQQSKLLKTQQQLATGRKILTPSDDPAGAARVLDLEKSIGQVEQFNRNLDRAEFALKTEESVLEETGNIIQRVRELTVQSLNATQDGANRKIIAAEIRQLQDQLVQLANTQDGTGEFIFAGSNTRTRPFALGDGDVNYTGDQTQRLVQAGPSRQLATNHTGFETFMRIREGNGEFTTAAAPGNGGTAVIDGGRILDRTVAFDGPYTIAFTEQANGELTYTVSNAGGNLVEDAPYNRGDAIVFDGREVAISGTPVDGDSFEVAPAGFNSLFGMLDDLAAALEASGSNETSVDRSRFLNAGNSALGNLDQALDNILNIRSEVGARLNAVDGERRANESSLLDLREAKSNIEDVDYAKAISELNLRQVGLQAAQQSYVRIQGLSLFNFL</sequence>
<comment type="caution">
    <text evidence="8">The sequence shown here is derived from an EMBL/GenBank/DDBJ whole genome shotgun (WGS) entry which is preliminary data.</text>
</comment>
<dbReference type="GO" id="GO:0009424">
    <property type="term" value="C:bacterial-type flagellum hook"/>
    <property type="evidence" value="ECO:0007669"/>
    <property type="project" value="InterPro"/>
</dbReference>
<dbReference type="GO" id="GO:0071973">
    <property type="term" value="P:bacterial-type flagellum-dependent cell motility"/>
    <property type="evidence" value="ECO:0007669"/>
    <property type="project" value="InterPro"/>
</dbReference>
<feature type="domain" description="Flagellin C-terminal" evidence="7">
    <location>
        <begin position="321"/>
        <end position="403"/>
    </location>
</feature>
<evidence type="ECO:0000256" key="1">
    <source>
        <dbReference type="ARBA" id="ARBA00004365"/>
    </source>
</evidence>
<dbReference type="PANTHER" id="PTHR42792">
    <property type="entry name" value="FLAGELLIN"/>
    <property type="match status" value="1"/>
</dbReference>
<dbReference type="Pfam" id="PF00669">
    <property type="entry name" value="Flagellin_N"/>
    <property type="match status" value="1"/>
</dbReference>
<comment type="subcellular location">
    <subcellularLocation>
        <location evidence="1">Bacterial flagellum</location>
    </subcellularLocation>
    <subcellularLocation>
        <location evidence="2">Secreted</location>
    </subcellularLocation>
</comment>
<dbReference type="InterPro" id="IPR013384">
    <property type="entry name" value="Flagell_FlgL"/>
</dbReference>
<reference evidence="8" key="1">
    <citation type="submission" date="2022-03" db="EMBL/GenBank/DDBJ databases">
        <title>Genomic Encyclopedia of Type Strains, Phase III (KMG-III): the genomes of soil and plant-associated and newly described type strains.</title>
        <authorList>
            <person name="Whitman W."/>
        </authorList>
    </citation>
    <scope>NUCLEOTIDE SEQUENCE</scope>
    <source>
        <strain evidence="8">ANL 6-2</strain>
    </source>
</reference>
<dbReference type="GO" id="GO:0005198">
    <property type="term" value="F:structural molecule activity"/>
    <property type="evidence" value="ECO:0007669"/>
    <property type="project" value="InterPro"/>
</dbReference>
<dbReference type="InterPro" id="IPR001029">
    <property type="entry name" value="Flagellin_N"/>
</dbReference>
<evidence type="ECO:0000259" key="7">
    <source>
        <dbReference type="Pfam" id="PF00700"/>
    </source>
</evidence>
<keyword evidence="8" id="KW-0282">Flagellum</keyword>
<keyword evidence="8" id="KW-0966">Cell projection</keyword>
<keyword evidence="8" id="KW-0969">Cilium</keyword>
<evidence type="ECO:0000256" key="2">
    <source>
        <dbReference type="ARBA" id="ARBA00004613"/>
    </source>
</evidence>
<dbReference type="EMBL" id="JALJXV010000006">
    <property type="protein sequence ID" value="MCP1675614.1"/>
    <property type="molecule type" value="Genomic_DNA"/>
</dbReference>
<proteinExistence type="inferred from homology"/>
<dbReference type="InterPro" id="IPR046358">
    <property type="entry name" value="Flagellin_C"/>
</dbReference>
<dbReference type="Pfam" id="PF00700">
    <property type="entry name" value="Flagellin_C"/>
    <property type="match status" value="1"/>
</dbReference>
<name>A0AAE3G5W4_9GAMM</name>
<evidence type="ECO:0000313" key="9">
    <source>
        <dbReference type="Proteomes" id="UP001205843"/>
    </source>
</evidence>
<evidence type="ECO:0000256" key="3">
    <source>
        <dbReference type="ARBA" id="ARBA00005709"/>
    </source>
</evidence>
<dbReference type="GO" id="GO:0005576">
    <property type="term" value="C:extracellular region"/>
    <property type="evidence" value="ECO:0007669"/>
    <property type="project" value="UniProtKB-SubCell"/>
</dbReference>
<evidence type="ECO:0000313" key="8">
    <source>
        <dbReference type="EMBL" id="MCP1675614.1"/>
    </source>
</evidence>
<evidence type="ECO:0000259" key="6">
    <source>
        <dbReference type="Pfam" id="PF00669"/>
    </source>
</evidence>
<evidence type="ECO:0000256" key="5">
    <source>
        <dbReference type="ARBA" id="ARBA00023143"/>
    </source>
</evidence>
<dbReference type="Gene3D" id="1.20.1330.10">
    <property type="entry name" value="f41 fragment of flagellin, N-terminal domain"/>
    <property type="match status" value="1"/>
</dbReference>
<protein>
    <submittedName>
        <fullName evidence="8">Flagellar hook-associated protein 3 FlgL</fullName>
    </submittedName>
</protein>
<dbReference type="Proteomes" id="UP001205843">
    <property type="component" value="Unassembled WGS sequence"/>
</dbReference>
<keyword evidence="5" id="KW-0975">Bacterial flagellum</keyword>